<keyword evidence="9" id="KW-1185">Reference proteome</keyword>
<feature type="domain" description="Release factor glutamine methyltransferase N-terminal" evidence="7">
    <location>
        <begin position="7"/>
        <end position="75"/>
    </location>
</feature>
<dbReference type="NCBIfam" id="TIGR03534">
    <property type="entry name" value="RF_mod_PrmC"/>
    <property type="match status" value="1"/>
</dbReference>
<dbReference type="InterPro" id="IPR007848">
    <property type="entry name" value="Small_mtfrase_dom"/>
</dbReference>
<comment type="function">
    <text evidence="5">Methylates the class 1 translation termination release factors RF1/PrfA and RF2/PrfB on the glutamine residue of the universally conserved GGQ motif.</text>
</comment>
<feature type="binding site" evidence="5">
    <location>
        <position position="190"/>
    </location>
    <ligand>
        <name>S-adenosyl-L-methionine</name>
        <dbReference type="ChEBI" id="CHEBI:59789"/>
    </ligand>
</feature>
<keyword evidence="3 5" id="KW-0949">S-adenosyl-L-methionine</keyword>
<evidence type="ECO:0000256" key="3">
    <source>
        <dbReference type="ARBA" id="ARBA00022691"/>
    </source>
</evidence>
<dbReference type="GO" id="GO:0102559">
    <property type="term" value="F:peptide chain release factor N(5)-glutamine methyltransferase activity"/>
    <property type="evidence" value="ECO:0007669"/>
    <property type="project" value="UniProtKB-EC"/>
</dbReference>
<name>A0ABR7IIS8_9FIRM</name>
<comment type="similarity">
    <text evidence="5">Belongs to the protein N5-glutamine methyltransferase family. PrmC subfamily.</text>
</comment>
<dbReference type="InterPro" id="IPR029063">
    <property type="entry name" value="SAM-dependent_MTases_sf"/>
</dbReference>
<evidence type="ECO:0000313" key="9">
    <source>
        <dbReference type="Proteomes" id="UP000649826"/>
    </source>
</evidence>
<dbReference type="HAMAP" id="MF_02126">
    <property type="entry name" value="RF_methyltr_PrmC"/>
    <property type="match status" value="1"/>
</dbReference>
<evidence type="ECO:0000313" key="8">
    <source>
        <dbReference type="EMBL" id="MBC5779926.1"/>
    </source>
</evidence>
<comment type="caution">
    <text evidence="8">The sequence shown here is derived from an EMBL/GenBank/DDBJ whole genome shotgun (WGS) entry which is preliminary data.</text>
</comment>
<proteinExistence type="inferred from homology"/>
<dbReference type="InterPro" id="IPR004556">
    <property type="entry name" value="HemK-like"/>
</dbReference>
<dbReference type="InterPro" id="IPR050320">
    <property type="entry name" value="N5-glutamine_MTase"/>
</dbReference>
<dbReference type="PANTHER" id="PTHR18895">
    <property type="entry name" value="HEMK METHYLTRANSFERASE"/>
    <property type="match status" value="1"/>
</dbReference>
<evidence type="ECO:0000256" key="1">
    <source>
        <dbReference type="ARBA" id="ARBA00022603"/>
    </source>
</evidence>
<evidence type="ECO:0000256" key="4">
    <source>
        <dbReference type="ARBA" id="ARBA00048391"/>
    </source>
</evidence>
<dbReference type="InterPro" id="IPR040758">
    <property type="entry name" value="PrmC_N"/>
</dbReference>
<keyword evidence="2 5" id="KW-0808">Transferase</keyword>
<comment type="catalytic activity">
    <reaction evidence="4 5">
        <text>L-glutaminyl-[peptide chain release factor] + S-adenosyl-L-methionine = N(5)-methyl-L-glutaminyl-[peptide chain release factor] + S-adenosyl-L-homocysteine + H(+)</text>
        <dbReference type="Rhea" id="RHEA:42896"/>
        <dbReference type="Rhea" id="RHEA-COMP:10271"/>
        <dbReference type="Rhea" id="RHEA-COMP:10272"/>
        <dbReference type="ChEBI" id="CHEBI:15378"/>
        <dbReference type="ChEBI" id="CHEBI:30011"/>
        <dbReference type="ChEBI" id="CHEBI:57856"/>
        <dbReference type="ChEBI" id="CHEBI:59789"/>
        <dbReference type="ChEBI" id="CHEBI:61891"/>
        <dbReference type="EC" id="2.1.1.297"/>
    </reaction>
</comment>
<dbReference type="NCBIfam" id="TIGR00536">
    <property type="entry name" value="hemK_fam"/>
    <property type="match status" value="1"/>
</dbReference>
<keyword evidence="1 5" id="KW-0489">Methyltransferase</keyword>
<gene>
    <name evidence="5 8" type="primary">prmC</name>
    <name evidence="8" type="ORF">H8Z82_09660</name>
</gene>
<dbReference type="GO" id="GO:0032259">
    <property type="term" value="P:methylation"/>
    <property type="evidence" value="ECO:0007669"/>
    <property type="project" value="UniProtKB-KW"/>
</dbReference>
<dbReference type="EC" id="2.1.1.297" evidence="5"/>
<dbReference type="SUPFAM" id="SSF53335">
    <property type="entry name" value="S-adenosyl-L-methionine-dependent methyltransferases"/>
    <property type="match status" value="1"/>
</dbReference>
<evidence type="ECO:0000256" key="5">
    <source>
        <dbReference type="HAMAP-Rule" id="MF_02126"/>
    </source>
</evidence>
<organism evidence="8 9">
    <name type="scientific">Blautia difficilis</name>
    <dbReference type="NCBI Taxonomy" id="2763027"/>
    <lineage>
        <taxon>Bacteria</taxon>
        <taxon>Bacillati</taxon>
        <taxon>Bacillota</taxon>
        <taxon>Clostridia</taxon>
        <taxon>Lachnospirales</taxon>
        <taxon>Lachnospiraceae</taxon>
        <taxon>Blautia</taxon>
    </lineage>
</organism>
<comment type="caution">
    <text evidence="5">Lacks conserved residue(s) required for the propagation of feature annotation.</text>
</comment>
<dbReference type="Proteomes" id="UP000649826">
    <property type="component" value="Unassembled WGS sequence"/>
</dbReference>
<dbReference type="Gene3D" id="3.40.50.150">
    <property type="entry name" value="Vaccinia Virus protein VP39"/>
    <property type="match status" value="1"/>
</dbReference>
<accession>A0ABR7IIS8</accession>
<dbReference type="PANTHER" id="PTHR18895:SF74">
    <property type="entry name" value="MTRF1L RELEASE FACTOR GLUTAMINE METHYLTRANSFERASE"/>
    <property type="match status" value="1"/>
</dbReference>
<feature type="domain" description="Methyltransferase small" evidence="6">
    <location>
        <begin position="108"/>
        <end position="194"/>
    </location>
</feature>
<feature type="binding site" evidence="5">
    <location>
        <begin position="190"/>
        <end position="193"/>
    </location>
    <ligand>
        <name>substrate</name>
    </ligand>
</feature>
<dbReference type="PROSITE" id="PS00092">
    <property type="entry name" value="N6_MTASE"/>
    <property type="match status" value="1"/>
</dbReference>
<dbReference type="Pfam" id="PF05175">
    <property type="entry name" value="MTS"/>
    <property type="match status" value="1"/>
</dbReference>
<protein>
    <recommendedName>
        <fullName evidence="5">Release factor glutamine methyltransferase</fullName>
        <shortName evidence="5">RF MTase</shortName>
        <ecNumber evidence="5">2.1.1.297</ecNumber>
    </recommendedName>
    <alternativeName>
        <fullName evidence="5">N5-glutamine methyltransferase PrmC</fullName>
    </alternativeName>
    <alternativeName>
        <fullName evidence="5">Protein-(glutamine-N5) MTase PrmC</fullName>
    </alternativeName>
    <alternativeName>
        <fullName evidence="5">Protein-glutamine N-methyltransferase PrmC</fullName>
    </alternativeName>
</protein>
<dbReference type="CDD" id="cd02440">
    <property type="entry name" value="AdoMet_MTases"/>
    <property type="match status" value="1"/>
</dbReference>
<dbReference type="EMBL" id="JACOQG010000013">
    <property type="protein sequence ID" value="MBC5779926.1"/>
    <property type="molecule type" value="Genomic_DNA"/>
</dbReference>
<dbReference type="Pfam" id="PF17827">
    <property type="entry name" value="PrmC_N"/>
    <property type="match status" value="1"/>
</dbReference>
<dbReference type="RefSeq" id="WP_186994994.1">
    <property type="nucleotide sequence ID" value="NZ_JACOQG010000013.1"/>
</dbReference>
<evidence type="ECO:0000259" key="7">
    <source>
        <dbReference type="Pfam" id="PF17827"/>
    </source>
</evidence>
<sequence>METLTGLLKKGQEILAQAGIEEAGLDARLLLEYITGKSRAYYLAHGEECVTKETADRYLELVTGRSQHIPLQHLTHQAFFMGYEFYVNEDVLIPRQDTETLVEEALRLLKGRQKPRVLDMCTGSGCILTSLLLEVPDASGAGADLSEKALKVAACNARRLQTADRAEFVKSDLFSSEYFSGPVYDMLISNPPYIPTGEIEGLMEEVRLHDPRMALDGKADGLYFYRAITKQAMDYIIPGGWLLYEIGWDQGKAVKELLDKEGFINTEIKRDLCGLDRVVLGQKSLQEEQNV</sequence>
<feature type="binding site" evidence="5">
    <location>
        <position position="144"/>
    </location>
    <ligand>
        <name>S-adenosyl-L-methionine</name>
        <dbReference type="ChEBI" id="CHEBI:59789"/>
    </ligand>
</feature>
<evidence type="ECO:0000256" key="2">
    <source>
        <dbReference type="ARBA" id="ARBA00022679"/>
    </source>
</evidence>
<reference evidence="8 9" key="1">
    <citation type="submission" date="2020-08" db="EMBL/GenBank/DDBJ databases">
        <title>Genome public.</title>
        <authorList>
            <person name="Liu C."/>
            <person name="Sun Q."/>
        </authorList>
    </citation>
    <scope>NUCLEOTIDE SEQUENCE [LARGE SCALE GENOMIC DNA]</scope>
    <source>
        <strain evidence="8 9">M29</strain>
    </source>
</reference>
<evidence type="ECO:0000259" key="6">
    <source>
        <dbReference type="Pfam" id="PF05175"/>
    </source>
</evidence>
<dbReference type="InterPro" id="IPR002052">
    <property type="entry name" value="DNA_methylase_N6_adenine_CS"/>
</dbReference>
<dbReference type="InterPro" id="IPR019874">
    <property type="entry name" value="RF_methyltr_PrmC"/>
</dbReference>
<dbReference type="Gene3D" id="1.10.8.10">
    <property type="entry name" value="DNA helicase RuvA subunit, C-terminal domain"/>
    <property type="match status" value="1"/>
</dbReference>